<dbReference type="PROSITE" id="PS51900">
    <property type="entry name" value="CB"/>
    <property type="match status" value="1"/>
</dbReference>
<keyword evidence="3" id="KW-0233">DNA recombination</keyword>
<dbReference type="InterPro" id="IPR002104">
    <property type="entry name" value="Integrase_catalytic"/>
</dbReference>
<dbReference type="InterPro" id="IPR011010">
    <property type="entry name" value="DNA_brk_join_enz"/>
</dbReference>
<dbReference type="SUPFAM" id="SSF56349">
    <property type="entry name" value="DNA breaking-rejoining enzymes"/>
    <property type="match status" value="1"/>
</dbReference>
<evidence type="ECO:0000256" key="1">
    <source>
        <dbReference type="ARBA" id="ARBA00008857"/>
    </source>
</evidence>
<dbReference type="Pfam" id="PF00589">
    <property type="entry name" value="Phage_integrase"/>
    <property type="match status" value="1"/>
</dbReference>
<dbReference type="EMBL" id="JBHSPW010000009">
    <property type="protein sequence ID" value="MFC5895223.1"/>
    <property type="molecule type" value="Genomic_DNA"/>
</dbReference>
<dbReference type="PANTHER" id="PTHR30349">
    <property type="entry name" value="PHAGE INTEGRASE-RELATED"/>
    <property type="match status" value="1"/>
</dbReference>
<evidence type="ECO:0000256" key="3">
    <source>
        <dbReference type="ARBA" id="ARBA00023172"/>
    </source>
</evidence>
<name>A0ABW1FQQ8_9ACTN</name>
<sequence>MAYIRARRNASGQETFRVIWRSNGNGQQEGEDFDDKPSATKFRDLVNGHGQQWPPGWVRGVGFATPEQENIPEEEMFGPFAHRYIDLLTDVSEQTRGNYRKFVNNHMLPWFQELTVRGDRETTLGRDHISRWINDLAAGRRGPHHAPGVKRRKYAPKTIRNYHGLLFGVLQAAADAEPPLRTSNPCAHTQLPGNNHIADEATFLEREEYAILRAHLASDVVDLVDALVSTGLRWGEMTGLQVRDLTLHGDRPKLRVQRAWKRGEHGKYLGPPKTVKSRRTIVLSPSQVALFSRNCRGKRPTDFVFTAPEGNAWDSGGFYSARWKPAISSAMLVDCLTKKPRLHDLRHTHASWLIAKKVPLPAIQARLGHESITTTVDRYGHLLAMMDEEVIAAVEWSMAGMDLAA</sequence>
<dbReference type="InterPro" id="IPR010998">
    <property type="entry name" value="Integrase_recombinase_N"/>
</dbReference>
<dbReference type="InterPro" id="IPR044068">
    <property type="entry name" value="CB"/>
</dbReference>
<dbReference type="CDD" id="cd01189">
    <property type="entry name" value="INT_ICEBs1_C_like"/>
    <property type="match status" value="1"/>
</dbReference>
<gene>
    <name evidence="7" type="ORF">ACFP3M_20715</name>
</gene>
<dbReference type="PROSITE" id="PS51898">
    <property type="entry name" value="TYR_RECOMBINASE"/>
    <property type="match status" value="1"/>
</dbReference>
<protein>
    <submittedName>
        <fullName evidence="7">Tyrosine-type recombinase/integrase</fullName>
    </submittedName>
</protein>
<keyword evidence="2 4" id="KW-0238">DNA-binding</keyword>
<evidence type="ECO:0000256" key="2">
    <source>
        <dbReference type="ARBA" id="ARBA00023125"/>
    </source>
</evidence>
<feature type="domain" description="Tyr recombinase" evidence="5">
    <location>
        <begin position="199"/>
        <end position="392"/>
    </location>
</feature>
<dbReference type="Gene3D" id="1.10.443.10">
    <property type="entry name" value="Intergrase catalytic core"/>
    <property type="match status" value="1"/>
</dbReference>
<evidence type="ECO:0000259" key="6">
    <source>
        <dbReference type="PROSITE" id="PS51900"/>
    </source>
</evidence>
<keyword evidence="8" id="KW-1185">Reference proteome</keyword>
<dbReference type="InterPro" id="IPR013762">
    <property type="entry name" value="Integrase-like_cat_sf"/>
</dbReference>
<reference evidence="8" key="1">
    <citation type="journal article" date="2019" name="Int. J. Syst. Evol. Microbiol.">
        <title>The Global Catalogue of Microorganisms (GCM) 10K type strain sequencing project: providing services to taxonomists for standard genome sequencing and annotation.</title>
        <authorList>
            <consortium name="The Broad Institute Genomics Platform"/>
            <consortium name="The Broad Institute Genome Sequencing Center for Infectious Disease"/>
            <person name="Wu L."/>
            <person name="Ma J."/>
        </authorList>
    </citation>
    <scope>NUCLEOTIDE SEQUENCE [LARGE SCALE GENOMIC DNA]</scope>
    <source>
        <strain evidence="8">CGMCC 1.15809</strain>
    </source>
</reference>
<dbReference type="PANTHER" id="PTHR30349:SF64">
    <property type="entry name" value="PROPHAGE INTEGRASE INTD-RELATED"/>
    <property type="match status" value="1"/>
</dbReference>
<evidence type="ECO:0000256" key="4">
    <source>
        <dbReference type="PROSITE-ProRule" id="PRU01248"/>
    </source>
</evidence>
<dbReference type="Proteomes" id="UP001596241">
    <property type="component" value="Unassembled WGS sequence"/>
</dbReference>
<evidence type="ECO:0000259" key="5">
    <source>
        <dbReference type="PROSITE" id="PS51898"/>
    </source>
</evidence>
<dbReference type="InterPro" id="IPR050090">
    <property type="entry name" value="Tyrosine_recombinase_XerCD"/>
</dbReference>
<accession>A0ABW1FQQ8</accession>
<comment type="similarity">
    <text evidence="1">Belongs to the 'phage' integrase family.</text>
</comment>
<evidence type="ECO:0000313" key="8">
    <source>
        <dbReference type="Proteomes" id="UP001596241"/>
    </source>
</evidence>
<dbReference type="RefSeq" id="WP_345077991.1">
    <property type="nucleotide sequence ID" value="NZ_BAAAWG010000002.1"/>
</dbReference>
<evidence type="ECO:0000313" key="7">
    <source>
        <dbReference type="EMBL" id="MFC5895223.1"/>
    </source>
</evidence>
<dbReference type="Gene3D" id="1.10.150.130">
    <property type="match status" value="1"/>
</dbReference>
<comment type="caution">
    <text evidence="7">The sequence shown here is derived from an EMBL/GenBank/DDBJ whole genome shotgun (WGS) entry which is preliminary data.</text>
</comment>
<organism evidence="7 8">
    <name type="scientific">Streptomyces ramulosus</name>
    <dbReference type="NCBI Taxonomy" id="47762"/>
    <lineage>
        <taxon>Bacteria</taxon>
        <taxon>Bacillati</taxon>
        <taxon>Actinomycetota</taxon>
        <taxon>Actinomycetes</taxon>
        <taxon>Kitasatosporales</taxon>
        <taxon>Streptomycetaceae</taxon>
        <taxon>Streptomyces</taxon>
    </lineage>
</organism>
<proteinExistence type="inferred from homology"/>
<feature type="domain" description="Core-binding (CB)" evidence="6">
    <location>
        <begin position="75"/>
        <end position="174"/>
    </location>
</feature>